<feature type="chain" id="PRO_5046904838" evidence="3">
    <location>
        <begin position="28"/>
        <end position="196"/>
    </location>
</feature>
<dbReference type="EMBL" id="JAVXZY010000007">
    <property type="protein sequence ID" value="MDT9000991.1"/>
    <property type="molecule type" value="Genomic_DNA"/>
</dbReference>
<sequence length="196" mass="20391">MNRTTALSALSTLAAAVLALFSLSAQAADEVGPYAGAAIGRGSLSLPDASVPLKDKDGRDTSYKLFGGYRLNENFSLEAGYARLGKLGETATIGGTDLRQQGTASSLYAVGVGRLPVNEQFAFTGRLGLARNKVSGTNVLPAADSLQGSKNNVVWGLGAEYKLSKTVALTADYDNYGKVSDKVKASTLMLGIKTSF</sequence>
<dbReference type="Gene3D" id="2.40.160.20">
    <property type="match status" value="1"/>
</dbReference>
<dbReference type="Proteomes" id="UP001246372">
    <property type="component" value="Unassembled WGS sequence"/>
</dbReference>
<evidence type="ECO:0000259" key="4">
    <source>
        <dbReference type="Pfam" id="PF13505"/>
    </source>
</evidence>
<dbReference type="SUPFAM" id="SSF56925">
    <property type="entry name" value="OMPA-like"/>
    <property type="match status" value="1"/>
</dbReference>
<feature type="signal peptide" evidence="3">
    <location>
        <begin position="1"/>
        <end position="27"/>
    </location>
</feature>
<dbReference type="RefSeq" id="WP_315651877.1">
    <property type="nucleotide sequence ID" value="NZ_JAVXZY010000007.1"/>
</dbReference>
<comment type="caution">
    <text evidence="5">The sequence shown here is derived from an EMBL/GenBank/DDBJ whole genome shotgun (WGS) entry which is preliminary data.</text>
</comment>
<evidence type="ECO:0000256" key="2">
    <source>
        <dbReference type="ARBA" id="ARBA00022729"/>
    </source>
</evidence>
<name>A0ABU3PG99_9BURK</name>
<comment type="subcellular location">
    <subcellularLocation>
        <location evidence="1">Cell outer membrane</location>
    </subcellularLocation>
</comment>
<organism evidence="5 6">
    <name type="scientific">Roseateles aquae</name>
    <dbReference type="NCBI Taxonomy" id="3077235"/>
    <lineage>
        <taxon>Bacteria</taxon>
        <taxon>Pseudomonadati</taxon>
        <taxon>Pseudomonadota</taxon>
        <taxon>Betaproteobacteria</taxon>
        <taxon>Burkholderiales</taxon>
        <taxon>Sphaerotilaceae</taxon>
        <taxon>Roseateles</taxon>
    </lineage>
</organism>
<keyword evidence="6" id="KW-1185">Reference proteome</keyword>
<evidence type="ECO:0000313" key="6">
    <source>
        <dbReference type="Proteomes" id="UP001246372"/>
    </source>
</evidence>
<accession>A0ABU3PG99</accession>
<reference evidence="5" key="1">
    <citation type="submission" date="2023-09" db="EMBL/GenBank/DDBJ databases">
        <title>Paucibacter sp. APW11 Genome sequencing and assembly.</title>
        <authorList>
            <person name="Kim I."/>
        </authorList>
    </citation>
    <scope>NUCLEOTIDE SEQUENCE</scope>
    <source>
        <strain evidence="5">APW11</strain>
    </source>
</reference>
<keyword evidence="2 3" id="KW-0732">Signal</keyword>
<evidence type="ECO:0000256" key="3">
    <source>
        <dbReference type="SAM" id="SignalP"/>
    </source>
</evidence>
<proteinExistence type="predicted"/>
<evidence type="ECO:0000313" key="5">
    <source>
        <dbReference type="EMBL" id="MDT9000991.1"/>
    </source>
</evidence>
<protein>
    <submittedName>
        <fullName evidence="5">Porin family protein</fullName>
    </submittedName>
</protein>
<dbReference type="InterPro" id="IPR011250">
    <property type="entry name" value="OMP/PagP_B-barrel"/>
</dbReference>
<dbReference type="Pfam" id="PF13505">
    <property type="entry name" value="OMP_b-brl"/>
    <property type="match status" value="1"/>
</dbReference>
<feature type="domain" description="Outer membrane protein beta-barrel" evidence="4">
    <location>
        <begin position="14"/>
        <end position="196"/>
    </location>
</feature>
<gene>
    <name evidence="5" type="ORF">RQP53_17065</name>
</gene>
<evidence type="ECO:0000256" key="1">
    <source>
        <dbReference type="ARBA" id="ARBA00004442"/>
    </source>
</evidence>
<dbReference type="InterPro" id="IPR027385">
    <property type="entry name" value="Beta-barrel_OMP"/>
</dbReference>